<dbReference type="OrthoDB" id="435198at2759"/>
<organism evidence="2 3">
    <name type="scientific">Symbiodinium microadriaticum</name>
    <name type="common">Dinoflagellate</name>
    <name type="synonym">Zooxanthella microadriatica</name>
    <dbReference type="NCBI Taxonomy" id="2951"/>
    <lineage>
        <taxon>Eukaryota</taxon>
        <taxon>Sar</taxon>
        <taxon>Alveolata</taxon>
        <taxon>Dinophyceae</taxon>
        <taxon>Suessiales</taxon>
        <taxon>Symbiodiniaceae</taxon>
        <taxon>Symbiodinium</taxon>
    </lineage>
</organism>
<reference evidence="2 3" key="1">
    <citation type="submission" date="2016-02" db="EMBL/GenBank/DDBJ databases">
        <title>Genome analysis of coral dinoflagellate symbionts highlights evolutionary adaptations to a symbiotic lifestyle.</title>
        <authorList>
            <person name="Aranda M."/>
            <person name="Li Y."/>
            <person name="Liew Y.J."/>
            <person name="Baumgarten S."/>
            <person name="Simakov O."/>
            <person name="Wilson M."/>
            <person name="Piel J."/>
            <person name="Ashoor H."/>
            <person name="Bougouffa S."/>
            <person name="Bajic V.B."/>
            <person name="Ryu T."/>
            <person name="Ravasi T."/>
            <person name="Bayer T."/>
            <person name="Micklem G."/>
            <person name="Kim H."/>
            <person name="Bhak J."/>
            <person name="Lajeunesse T.C."/>
            <person name="Voolstra C.R."/>
        </authorList>
    </citation>
    <scope>NUCLEOTIDE SEQUENCE [LARGE SCALE GENOMIC DNA]</scope>
    <source>
        <strain evidence="2 3">CCMP2467</strain>
    </source>
</reference>
<feature type="compositionally biased region" description="Polar residues" evidence="1">
    <location>
        <begin position="292"/>
        <end position="307"/>
    </location>
</feature>
<name>A0A1Q9C3Z8_SYMMI</name>
<feature type="region of interest" description="Disordered" evidence="1">
    <location>
        <begin position="287"/>
        <end position="307"/>
    </location>
</feature>
<keyword evidence="3" id="KW-1185">Reference proteome</keyword>
<dbReference type="EMBL" id="LSRX01001734">
    <property type="protein sequence ID" value="OLP77644.1"/>
    <property type="molecule type" value="Genomic_DNA"/>
</dbReference>
<protein>
    <submittedName>
        <fullName evidence="2">Uncharacterized protein</fullName>
    </submittedName>
</protein>
<dbReference type="Proteomes" id="UP000186817">
    <property type="component" value="Unassembled WGS sequence"/>
</dbReference>
<evidence type="ECO:0000313" key="3">
    <source>
        <dbReference type="Proteomes" id="UP000186817"/>
    </source>
</evidence>
<evidence type="ECO:0000313" key="2">
    <source>
        <dbReference type="EMBL" id="OLP77644.1"/>
    </source>
</evidence>
<evidence type="ECO:0000256" key="1">
    <source>
        <dbReference type="SAM" id="MobiDB-lite"/>
    </source>
</evidence>
<gene>
    <name evidence="2" type="ORF">AK812_SmicGene42285</name>
</gene>
<proteinExistence type="predicted"/>
<sequence>MDGAGCSQALYGKVAADAATITTVYPGIRSLRMEHAEVPAAILKKKQVWASCSPATSPASASQRSGKRVSFQSVPDVHFIELVREKAPKVVLTLEDKDDDTDVEIMGFSAEANATKQIAQLTAQAPELGFVNRAGAEISYRVPNESWEIWLAMNCDVMEGTRAWDVCRLLYSAKVCMTTPHDVVAESSETVSQRAEVGTDALSETSALAQPLLVSQDVVAVFRQLKPYQLDVLAWVERATKTQGRFEIRVGDAWCHVDEEVTIRVNSRCLKLVHALTCQRPDLRPRLGQDTGMGSQQSLVNPPPSDSNGKLNRVWGGMLDIVPLVSTPQELLQQMDGHVLSSAAPAKMFAFAFAGWAKDKNVFSISQSVNSIEPLEGDKLVRRC</sequence>
<comment type="caution">
    <text evidence="2">The sequence shown here is derived from an EMBL/GenBank/DDBJ whole genome shotgun (WGS) entry which is preliminary data.</text>
</comment>
<dbReference type="AlphaFoldDB" id="A0A1Q9C3Z8"/>
<accession>A0A1Q9C3Z8</accession>